<keyword evidence="5" id="KW-1185">Reference proteome</keyword>
<dbReference type="AlphaFoldDB" id="A0A5C6S9B3"/>
<sequence>MKHLMAIAAFGALIAGGAMAADLKEWRQAKAAPVNAADTDLGDFRWEARPVIVMADRADDPDFTAQMKVFRDEAEGVADRDMLIVTDTDPGAQGDLRGQLSPDGFGVYLVGKDGGVKFSSQSPVSMARFAEIIDAMPMRQREMRDGG</sequence>
<reference evidence="4 5" key="1">
    <citation type="submission" date="2019-08" db="EMBL/GenBank/DDBJ databases">
        <authorList>
            <person name="Ye J."/>
        </authorList>
    </citation>
    <scope>NUCLEOTIDE SEQUENCE [LARGE SCALE GENOMIC DNA]</scope>
    <source>
        <strain evidence="4 5">TK008</strain>
    </source>
</reference>
<evidence type="ECO:0000313" key="4">
    <source>
        <dbReference type="EMBL" id="TXB70988.1"/>
    </source>
</evidence>
<evidence type="ECO:0000256" key="2">
    <source>
        <dbReference type="SAM" id="SignalP"/>
    </source>
</evidence>
<dbReference type="OrthoDB" id="7362103at2"/>
<evidence type="ECO:0000259" key="3">
    <source>
        <dbReference type="Pfam" id="PF13778"/>
    </source>
</evidence>
<keyword evidence="1 2" id="KW-0732">Signal</keyword>
<dbReference type="Proteomes" id="UP000321562">
    <property type="component" value="Unassembled WGS sequence"/>
</dbReference>
<feature type="chain" id="PRO_5022942643" evidence="2">
    <location>
        <begin position="21"/>
        <end position="147"/>
    </location>
</feature>
<protein>
    <submittedName>
        <fullName evidence="4">DUF4174 domain-containing protein</fullName>
    </submittedName>
</protein>
<evidence type="ECO:0000313" key="5">
    <source>
        <dbReference type="Proteomes" id="UP000321562"/>
    </source>
</evidence>
<dbReference type="Pfam" id="PF13778">
    <property type="entry name" value="DUF4174"/>
    <property type="match status" value="1"/>
</dbReference>
<gene>
    <name evidence="4" type="ORF">FQV27_03845</name>
</gene>
<evidence type="ECO:0000256" key="1">
    <source>
        <dbReference type="ARBA" id="ARBA00022729"/>
    </source>
</evidence>
<proteinExistence type="predicted"/>
<organism evidence="4 5">
    <name type="scientific">Paracoccus aurantiacus</name>
    <dbReference type="NCBI Taxonomy" id="2599412"/>
    <lineage>
        <taxon>Bacteria</taxon>
        <taxon>Pseudomonadati</taxon>
        <taxon>Pseudomonadota</taxon>
        <taxon>Alphaproteobacteria</taxon>
        <taxon>Rhodobacterales</taxon>
        <taxon>Paracoccaceae</taxon>
        <taxon>Paracoccus</taxon>
    </lineage>
</organism>
<feature type="signal peptide" evidence="2">
    <location>
        <begin position="1"/>
        <end position="20"/>
    </location>
</feature>
<accession>A0A5C6S9B3</accession>
<feature type="domain" description="DUF4174" evidence="3">
    <location>
        <begin position="41"/>
        <end position="142"/>
    </location>
</feature>
<name>A0A5C6S9B3_9RHOB</name>
<comment type="caution">
    <text evidence="4">The sequence shown here is derived from an EMBL/GenBank/DDBJ whole genome shotgun (WGS) entry which is preliminary data.</text>
</comment>
<dbReference type="EMBL" id="VOPL01000001">
    <property type="protein sequence ID" value="TXB70988.1"/>
    <property type="molecule type" value="Genomic_DNA"/>
</dbReference>
<dbReference type="InterPro" id="IPR025232">
    <property type="entry name" value="DUF4174"/>
</dbReference>